<accession>A0A1Y1VYM0</accession>
<keyword evidence="2" id="KW-1185">Reference proteome</keyword>
<organism evidence="1 2">
    <name type="scientific">Linderina pennispora</name>
    <dbReference type="NCBI Taxonomy" id="61395"/>
    <lineage>
        <taxon>Eukaryota</taxon>
        <taxon>Fungi</taxon>
        <taxon>Fungi incertae sedis</taxon>
        <taxon>Zoopagomycota</taxon>
        <taxon>Kickxellomycotina</taxon>
        <taxon>Kickxellomycetes</taxon>
        <taxon>Kickxellales</taxon>
        <taxon>Kickxellaceae</taxon>
        <taxon>Linderina</taxon>
    </lineage>
</organism>
<name>A0A1Y1VYM0_9FUNG</name>
<reference evidence="1 2" key="1">
    <citation type="submission" date="2016-07" db="EMBL/GenBank/DDBJ databases">
        <title>Pervasive Adenine N6-methylation of Active Genes in Fungi.</title>
        <authorList>
            <consortium name="DOE Joint Genome Institute"/>
            <person name="Mondo S.J."/>
            <person name="Dannebaum R.O."/>
            <person name="Kuo R.C."/>
            <person name="Labutti K."/>
            <person name="Haridas S."/>
            <person name="Kuo A."/>
            <person name="Salamov A."/>
            <person name="Ahrendt S.R."/>
            <person name="Lipzen A."/>
            <person name="Sullivan W."/>
            <person name="Andreopoulos W.B."/>
            <person name="Clum A."/>
            <person name="Lindquist E."/>
            <person name="Daum C."/>
            <person name="Ramamoorthy G.K."/>
            <person name="Gryganskyi A."/>
            <person name="Culley D."/>
            <person name="Magnuson J.K."/>
            <person name="James T.Y."/>
            <person name="O'Malley M.A."/>
            <person name="Stajich J.E."/>
            <person name="Spatafora J.W."/>
            <person name="Visel A."/>
            <person name="Grigoriev I.V."/>
        </authorList>
    </citation>
    <scope>NUCLEOTIDE SEQUENCE [LARGE SCALE GENOMIC DNA]</scope>
    <source>
        <strain evidence="1 2">ATCC 12442</strain>
    </source>
</reference>
<gene>
    <name evidence="1" type="ORF">DL89DRAFT_70510</name>
</gene>
<evidence type="ECO:0000313" key="1">
    <source>
        <dbReference type="EMBL" id="ORX66367.1"/>
    </source>
</evidence>
<evidence type="ECO:0000313" key="2">
    <source>
        <dbReference type="Proteomes" id="UP000193922"/>
    </source>
</evidence>
<proteinExistence type="predicted"/>
<dbReference type="AlphaFoldDB" id="A0A1Y1VYM0"/>
<sequence>MCVRWVPASATAGRHRPCPRHCCWSAQLMCVASGTPRGSARLFVPMTVSWSSSPASSRCERAALQCPHQMRWRQRWGGGRIPASRPALNGECKWLPSRSRPGAAVGSGCHRPWHQHAVLGYMRHGTLLQVSTGRSRVTGGLSASPGDHARCGFDELHGSCNRCRWQYRQFQTHCQGCDSKNAVSTALSGILPV</sequence>
<dbReference type="RefSeq" id="XP_040740377.1">
    <property type="nucleotide sequence ID" value="XM_040891992.1"/>
</dbReference>
<dbReference type="GeneID" id="63808640"/>
<comment type="caution">
    <text evidence="1">The sequence shown here is derived from an EMBL/GenBank/DDBJ whole genome shotgun (WGS) entry which is preliminary data.</text>
</comment>
<protein>
    <submittedName>
        <fullName evidence="1">Uncharacterized protein</fullName>
    </submittedName>
</protein>
<dbReference type="Proteomes" id="UP000193922">
    <property type="component" value="Unassembled WGS sequence"/>
</dbReference>
<dbReference type="EMBL" id="MCFD01000016">
    <property type="protein sequence ID" value="ORX66367.1"/>
    <property type="molecule type" value="Genomic_DNA"/>
</dbReference>